<sequence>MAGQDESVFVRAHDAEYIRVSKRPPMTATPRVCAPDVKDNAQRKDLVLASMDDESVYGSDLYGLEFGRAVEHGLLTNYKALVLTVSEAQVSRALQSSFAANGDLALDDAARIVGCWNALAKQTQDPADYEADPGVMRTAVAFASDIRTSERFAGADDGVADMNLERTRQASEAPGNALSLGPVMWTAP</sequence>
<protein>
    <submittedName>
        <fullName evidence="2">Uncharacterized protein</fullName>
    </submittedName>
</protein>
<feature type="region of interest" description="Disordered" evidence="1">
    <location>
        <begin position="167"/>
        <end position="188"/>
    </location>
</feature>
<dbReference type="EMBL" id="JAPTMY010000001">
    <property type="protein sequence ID" value="MCZ0856506.1"/>
    <property type="molecule type" value="Genomic_DNA"/>
</dbReference>
<dbReference type="Proteomes" id="UP001072034">
    <property type="component" value="Unassembled WGS sequence"/>
</dbReference>
<gene>
    <name evidence="2" type="ORF">OHJ16_00385</name>
</gene>
<evidence type="ECO:0000256" key="1">
    <source>
        <dbReference type="SAM" id="MobiDB-lite"/>
    </source>
</evidence>
<evidence type="ECO:0000313" key="2">
    <source>
        <dbReference type="EMBL" id="MCZ0856506.1"/>
    </source>
</evidence>
<keyword evidence="3" id="KW-1185">Reference proteome</keyword>
<organism evidence="2 3">
    <name type="scientific">Actinomyces israelii</name>
    <dbReference type="NCBI Taxonomy" id="1659"/>
    <lineage>
        <taxon>Bacteria</taxon>
        <taxon>Bacillati</taxon>
        <taxon>Actinomycetota</taxon>
        <taxon>Actinomycetes</taxon>
        <taxon>Actinomycetales</taxon>
        <taxon>Actinomycetaceae</taxon>
        <taxon>Actinomyces</taxon>
    </lineage>
</organism>
<reference evidence="2" key="1">
    <citation type="submission" date="2022-10" db="EMBL/GenBank/DDBJ databases">
        <title>Genome sequence of Actinomyces israelii ATCC 10048.</title>
        <authorList>
            <person name="Watt R.M."/>
            <person name="Tong W.M."/>
        </authorList>
    </citation>
    <scope>NUCLEOTIDE SEQUENCE</scope>
    <source>
        <strain evidence="2">ATCC 10048</strain>
    </source>
</reference>
<name>A0ABT4I440_9ACTO</name>
<evidence type="ECO:0000313" key="3">
    <source>
        <dbReference type="Proteomes" id="UP001072034"/>
    </source>
</evidence>
<accession>A0ABT4I440</accession>
<proteinExistence type="predicted"/>
<comment type="caution">
    <text evidence="2">The sequence shown here is derived from an EMBL/GenBank/DDBJ whole genome shotgun (WGS) entry which is preliminary data.</text>
</comment>
<dbReference type="RefSeq" id="WP_268916302.1">
    <property type="nucleotide sequence ID" value="NZ_JAPTMY010000001.1"/>
</dbReference>